<feature type="compositionally biased region" description="Basic and acidic residues" evidence="1">
    <location>
        <begin position="24"/>
        <end position="34"/>
    </location>
</feature>
<keyword evidence="8" id="KW-1185">Reference proteome</keyword>
<organism evidence="2 9">
    <name type="scientific">Bacteroides faecis</name>
    <dbReference type="NCBI Taxonomy" id="674529"/>
    <lineage>
        <taxon>Bacteria</taxon>
        <taxon>Pseudomonadati</taxon>
        <taxon>Bacteroidota</taxon>
        <taxon>Bacteroidia</taxon>
        <taxon>Bacteroidales</taxon>
        <taxon>Bacteroidaceae</taxon>
        <taxon>Bacteroides</taxon>
    </lineage>
</organism>
<evidence type="ECO:0000313" key="8">
    <source>
        <dbReference type="Proteomes" id="UP001060104"/>
    </source>
</evidence>
<gene>
    <name evidence="2" type="ORF">NXW97_01725</name>
    <name evidence="3" type="ORF">NXW97_02240</name>
    <name evidence="4" type="ORF">NXW97_07405</name>
    <name evidence="5" type="ORF">NXY30_01430</name>
    <name evidence="6" type="ORF">NXY30_01950</name>
    <name evidence="7" type="ORF">NXY30_08480</name>
</gene>
<evidence type="ECO:0000313" key="9">
    <source>
        <dbReference type="Proteomes" id="UP001204548"/>
    </source>
</evidence>
<dbReference type="GeneID" id="75431439"/>
<evidence type="ECO:0000313" key="3">
    <source>
        <dbReference type="EMBL" id="MCS2790849.1"/>
    </source>
</evidence>
<dbReference type="Proteomes" id="UP001060104">
    <property type="component" value="Chromosome"/>
</dbReference>
<evidence type="ECO:0000313" key="4">
    <source>
        <dbReference type="EMBL" id="MCS2791835.1"/>
    </source>
</evidence>
<evidence type="ECO:0000313" key="2">
    <source>
        <dbReference type="EMBL" id="MCS2790755.1"/>
    </source>
</evidence>
<name>A0AAW5NR02_9BACE</name>
<protein>
    <submittedName>
        <fullName evidence="2">Uncharacterized protein</fullName>
    </submittedName>
</protein>
<dbReference type="AlphaFoldDB" id="A0AAW5NR02"/>
<evidence type="ECO:0000313" key="6">
    <source>
        <dbReference type="EMBL" id="UVQ75212.1"/>
    </source>
</evidence>
<dbReference type="EMBL" id="JANUTS010000001">
    <property type="protein sequence ID" value="MCS2790755.1"/>
    <property type="molecule type" value="Genomic_DNA"/>
</dbReference>
<evidence type="ECO:0000256" key="1">
    <source>
        <dbReference type="SAM" id="MobiDB-lite"/>
    </source>
</evidence>
<evidence type="ECO:0000313" key="7">
    <source>
        <dbReference type="EMBL" id="UVQ76394.1"/>
    </source>
</evidence>
<dbReference type="EMBL" id="CP103141">
    <property type="protein sequence ID" value="UVQ76394.1"/>
    <property type="molecule type" value="Genomic_DNA"/>
</dbReference>
<dbReference type="EMBL" id="CP103141">
    <property type="protein sequence ID" value="UVQ75124.1"/>
    <property type="molecule type" value="Genomic_DNA"/>
</dbReference>
<reference evidence="2" key="1">
    <citation type="submission" date="2022-08" db="EMBL/GenBank/DDBJ databases">
        <title>Genome Sequencing of Bacteroides fragilis Group Isolates with Nanopore Technology.</title>
        <authorList>
            <person name="Tisza M.J."/>
            <person name="Smith D."/>
            <person name="Dekker J.P."/>
        </authorList>
    </citation>
    <scope>NUCLEOTIDE SEQUENCE</scope>
    <source>
        <strain evidence="2">BFG-351</strain>
        <strain evidence="5">BFG-527</strain>
    </source>
</reference>
<dbReference type="EMBL" id="JANUTS010000001">
    <property type="protein sequence ID" value="MCS2791835.1"/>
    <property type="molecule type" value="Genomic_DNA"/>
</dbReference>
<accession>A0AAW5NR02</accession>
<proteinExistence type="predicted"/>
<evidence type="ECO:0000313" key="5">
    <source>
        <dbReference type="EMBL" id="UVQ75124.1"/>
    </source>
</evidence>
<sequence length="44" mass="4872">MAERGKGTHLIIFTHADAGAKGTDFNRKEGKDSGESFMKTVWMD</sequence>
<feature type="region of interest" description="Disordered" evidence="1">
    <location>
        <begin position="21"/>
        <end position="44"/>
    </location>
</feature>
<dbReference type="EMBL" id="JANUTS010000001">
    <property type="protein sequence ID" value="MCS2790849.1"/>
    <property type="molecule type" value="Genomic_DNA"/>
</dbReference>
<dbReference type="Proteomes" id="UP001204548">
    <property type="component" value="Unassembled WGS sequence"/>
</dbReference>
<dbReference type="RefSeq" id="WP_258902871.1">
    <property type="nucleotide sequence ID" value="NZ_CAXKYA010000013.1"/>
</dbReference>
<dbReference type="EMBL" id="CP103141">
    <property type="protein sequence ID" value="UVQ75212.1"/>
    <property type="molecule type" value="Genomic_DNA"/>
</dbReference>